<evidence type="ECO:0000256" key="1">
    <source>
        <dbReference type="ARBA" id="ARBA00013267"/>
    </source>
</evidence>
<feature type="domain" description="tRNA(Ile)-lysidine/2-thiocytidine synthase N-terminal" evidence="7">
    <location>
        <begin position="2"/>
        <end position="151"/>
    </location>
</feature>
<evidence type="ECO:0000256" key="2">
    <source>
        <dbReference type="ARBA" id="ARBA00022598"/>
    </source>
</evidence>
<evidence type="ECO:0000256" key="6">
    <source>
        <dbReference type="ARBA" id="ARBA00048539"/>
    </source>
</evidence>
<evidence type="ECO:0000313" key="8">
    <source>
        <dbReference type="EMBL" id="KAK8130411.1"/>
    </source>
</evidence>
<feature type="domain" description="tRNA(Ile)-lysidine/2-thiocytidine synthase N-terminal" evidence="7">
    <location>
        <begin position="251"/>
        <end position="297"/>
    </location>
</feature>
<dbReference type="EC" id="6.3.4.19" evidence="1"/>
<keyword evidence="5" id="KW-0067">ATP-binding</keyword>
<dbReference type="HAMAP" id="MF_01161">
    <property type="entry name" value="tRNA_Ile_lys_synt"/>
    <property type="match status" value="1"/>
</dbReference>
<accession>A0AAW0R9I2</accession>
<dbReference type="InterPro" id="IPR011063">
    <property type="entry name" value="TilS/TtcA_N"/>
</dbReference>
<protein>
    <recommendedName>
        <fullName evidence="1">tRNA(Ile)-lysidine synthetase</fullName>
        <ecNumber evidence="1">6.3.4.19</ecNumber>
    </recommendedName>
</protein>
<dbReference type="Pfam" id="PF01171">
    <property type="entry name" value="ATP_bind_3"/>
    <property type="match status" value="2"/>
</dbReference>
<dbReference type="GO" id="GO:0008033">
    <property type="term" value="P:tRNA processing"/>
    <property type="evidence" value="ECO:0007669"/>
    <property type="project" value="UniProtKB-KW"/>
</dbReference>
<gene>
    <name evidence="8" type="ORF">PG999_002791</name>
</gene>
<dbReference type="PANTHER" id="PTHR43033:SF1">
    <property type="entry name" value="TRNA(ILE)-LYSIDINE SYNTHASE-RELATED"/>
    <property type="match status" value="1"/>
</dbReference>
<dbReference type="InterPro" id="IPR012795">
    <property type="entry name" value="tRNA_Ile_lys_synt_N"/>
</dbReference>
<keyword evidence="2" id="KW-0436">Ligase</keyword>
<dbReference type="CDD" id="cd01992">
    <property type="entry name" value="TilS_N"/>
    <property type="match status" value="1"/>
</dbReference>
<dbReference type="GO" id="GO:0005524">
    <property type="term" value="F:ATP binding"/>
    <property type="evidence" value="ECO:0007669"/>
    <property type="project" value="UniProtKB-KW"/>
</dbReference>
<name>A0AAW0R9I2_9PEZI</name>
<dbReference type="PANTHER" id="PTHR43033">
    <property type="entry name" value="TRNA(ILE)-LYSIDINE SYNTHASE-RELATED"/>
    <property type="match status" value="1"/>
</dbReference>
<keyword evidence="3" id="KW-0819">tRNA processing</keyword>
<dbReference type="InterPro" id="IPR014729">
    <property type="entry name" value="Rossmann-like_a/b/a_fold"/>
</dbReference>
<dbReference type="GO" id="GO:0032267">
    <property type="term" value="F:tRNA(Ile)-lysidine synthase activity"/>
    <property type="evidence" value="ECO:0007669"/>
    <property type="project" value="UniProtKB-EC"/>
</dbReference>
<dbReference type="InterPro" id="IPR012094">
    <property type="entry name" value="tRNA_Ile_lys_synt"/>
</dbReference>
<dbReference type="SUPFAM" id="SSF52402">
    <property type="entry name" value="Adenine nucleotide alpha hydrolases-like"/>
    <property type="match status" value="1"/>
</dbReference>
<evidence type="ECO:0000256" key="4">
    <source>
        <dbReference type="ARBA" id="ARBA00022741"/>
    </source>
</evidence>
<dbReference type="Proteomes" id="UP001392437">
    <property type="component" value="Unassembled WGS sequence"/>
</dbReference>
<sequence length="673" mass="76129">MAISGGVDSMALAYLCSKVREKDPMFVVCDNPVGSFRGFVVDHGLRQESGQEAEDVCKALKKMGIVAFRYPINWDKEVGEGTDPRKVPNFESVARRARYRQLGRSCAESRIVTLLLGHHQDDQYETVLMRLVNGHRSRGLRGMHRASEIPECEGIHRAFNSGWVDDQISRAPYVKYNLRRATLKHELQNAIQTQLEDGNEDDRTNGSLVNPWVADEISYVDEFQYLDEEGDQAALNLPLDLGLEPMPIEDAGVNIYRPLLEFGKDRLVATCLANGVPWWEDHTNADPTLTMRNTLRDLARTDKLPAALQKPAILALSAKCEIKAQARDAEVDRWLKRTVLHTFEPRAGSFVIQFPDIAPVRQLRHQSARRYHSRIAQKRIVAGALVQRILSIASPDIQLPPLGDLQNVISRLFPSLASRSETQPGAHPQPFPIASVHFTPLEAAPSSIARAVPANERTWYVSRVPYTSNMPLPQWRFPYYSRWELDIHGLPSFFRWSGRAPWHFYDGRYWIKLSHRLPYRVVVMPFLAAHAKDFRDSLGRDGAKRLDAILKRMAPGKVRYTLPAIYVEEYLDLSNKVIRSNYPDPKEGEEPIPETVDAAVYSRYNGPVLPKALSKMRLLALPTLDIQVPHLGKWLEYKEEGGSKGQGFAKCVTKGQEVISERFTVSSDPPNPC</sequence>
<evidence type="ECO:0000259" key="7">
    <source>
        <dbReference type="Pfam" id="PF01171"/>
    </source>
</evidence>
<evidence type="ECO:0000256" key="3">
    <source>
        <dbReference type="ARBA" id="ARBA00022694"/>
    </source>
</evidence>
<organism evidence="8 9">
    <name type="scientific">Apiospora kogelbergensis</name>
    <dbReference type="NCBI Taxonomy" id="1337665"/>
    <lineage>
        <taxon>Eukaryota</taxon>
        <taxon>Fungi</taxon>
        <taxon>Dikarya</taxon>
        <taxon>Ascomycota</taxon>
        <taxon>Pezizomycotina</taxon>
        <taxon>Sordariomycetes</taxon>
        <taxon>Xylariomycetidae</taxon>
        <taxon>Amphisphaeriales</taxon>
        <taxon>Apiosporaceae</taxon>
        <taxon>Apiospora</taxon>
    </lineage>
</organism>
<evidence type="ECO:0000313" key="9">
    <source>
        <dbReference type="Proteomes" id="UP001392437"/>
    </source>
</evidence>
<evidence type="ECO:0000256" key="5">
    <source>
        <dbReference type="ARBA" id="ARBA00022840"/>
    </source>
</evidence>
<comment type="caution">
    <text evidence="8">The sequence shown here is derived from an EMBL/GenBank/DDBJ whole genome shotgun (WGS) entry which is preliminary data.</text>
</comment>
<reference evidence="8 9" key="1">
    <citation type="submission" date="2023-01" db="EMBL/GenBank/DDBJ databases">
        <title>Analysis of 21 Apiospora genomes using comparative genomics revels a genus with tremendous synthesis potential of carbohydrate active enzymes and secondary metabolites.</title>
        <authorList>
            <person name="Sorensen T."/>
        </authorList>
    </citation>
    <scope>NUCLEOTIDE SEQUENCE [LARGE SCALE GENOMIC DNA]</scope>
    <source>
        <strain evidence="8 9">CBS 117206</strain>
    </source>
</reference>
<dbReference type="EMBL" id="JAQQWP010000002">
    <property type="protein sequence ID" value="KAK8130411.1"/>
    <property type="molecule type" value="Genomic_DNA"/>
</dbReference>
<comment type="catalytic activity">
    <reaction evidence="6">
        <text>cytidine(34) in tRNA(Ile2) + L-lysine + ATP = lysidine(34) in tRNA(Ile2) + AMP + diphosphate + H(+)</text>
        <dbReference type="Rhea" id="RHEA:43744"/>
        <dbReference type="Rhea" id="RHEA-COMP:10625"/>
        <dbReference type="Rhea" id="RHEA-COMP:10670"/>
        <dbReference type="ChEBI" id="CHEBI:15378"/>
        <dbReference type="ChEBI" id="CHEBI:30616"/>
        <dbReference type="ChEBI" id="CHEBI:32551"/>
        <dbReference type="ChEBI" id="CHEBI:33019"/>
        <dbReference type="ChEBI" id="CHEBI:82748"/>
        <dbReference type="ChEBI" id="CHEBI:83665"/>
        <dbReference type="ChEBI" id="CHEBI:456215"/>
        <dbReference type="EC" id="6.3.4.19"/>
    </reaction>
</comment>
<proteinExistence type="inferred from homology"/>
<keyword evidence="4" id="KW-0547">Nucleotide-binding</keyword>
<dbReference type="Gene3D" id="3.40.50.620">
    <property type="entry name" value="HUPs"/>
    <property type="match status" value="2"/>
</dbReference>
<keyword evidence="9" id="KW-1185">Reference proteome</keyword>
<dbReference type="AlphaFoldDB" id="A0AAW0R9I2"/>